<name>H1HPY0_9BACT</name>
<organism evidence="2 3">
    <name type="scientific">Segatella maculosa OT 289</name>
    <dbReference type="NCBI Taxonomy" id="999422"/>
    <lineage>
        <taxon>Bacteria</taxon>
        <taxon>Pseudomonadati</taxon>
        <taxon>Bacteroidota</taxon>
        <taxon>Bacteroidia</taxon>
        <taxon>Bacteroidales</taxon>
        <taxon>Prevotellaceae</taxon>
        <taxon>Segatella</taxon>
    </lineage>
</organism>
<feature type="transmembrane region" description="Helical" evidence="1">
    <location>
        <begin position="236"/>
        <end position="255"/>
    </location>
</feature>
<feature type="transmembrane region" description="Helical" evidence="1">
    <location>
        <begin position="12"/>
        <end position="32"/>
    </location>
</feature>
<feature type="transmembrane region" description="Helical" evidence="1">
    <location>
        <begin position="38"/>
        <end position="58"/>
    </location>
</feature>
<evidence type="ECO:0008006" key="4">
    <source>
        <dbReference type="Google" id="ProtNLM"/>
    </source>
</evidence>
<proteinExistence type="predicted"/>
<evidence type="ECO:0000313" key="3">
    <source>
        <dbReference type="Proteomes" id="UP000003167"/>
    </source>
</evidence>
<reference evidence="2 3" key="1">
    <citation type="submission" date="2011-12" db="EMBL/GenBank/DDBJ databases">
        <title>The Genome Sequence of Prevotella maculosa OT 289.</title>
        <authorList>
            <consortium name="The Broad Institute Genome Sequencing Platform"/>
            <person name="Earl A."/>
            <person name="Ward D."/>
            <person name="Feldgarden M."/>
            <person name="Gevers D."/>
            <person name="Izard J."/>
            <person name="Blanton J.M."/>
            <person name="Mathney J."/>
            <person name="Tanner A.C."/>
            <person name="Dewhirst F.E."/>
            <person name="Young S.K."/>
            <person name="Zeng Q."/>
            <person name="Gargeya S."/>
            <person name="Fitzgerald M."/>
            <person name="Haas B."/>
            <person name="Abouelleil A."/>
            <person name="Alvarado L."/>
            <person name="Arachchi H.M."/>
            <person name="Berlin A."/>
            <person name="Chapman S.B."/>
            <person name="Gearin G."/>
            <person name="Goldberg J."/>
            <person name="Griggs A."/>
            <person name="Gujja S."/>
            <person name="Hansen M."/>
            <person name="Heiman D."/>
            <person name="Howarth C."/>
            <person name="Larimer J."/>
            <person name="Lui A."/>
            <person name="MacDonald P.J.P."/>
            <person name="McCowen C."/>
            <person name="Montmayeur A."/>
            <person name="Murphy C."/>
            <person name="Neiman D."/>
            <person name="Pearson M."/>
            <person name="Priest M."/>
            <person name="Roberts A."/>
            <person name="Saif S."/>
            <person name="Shea T."/>
            <person name="Sisk P."/>
            <person name="Stolte C."/>
            <person name="Sykes S."/>
            <person name="Wortman J."/>
            <person name="Nusbaum C."/>
            <person name="Birren B."/>
        </authorList>
    </citation>
    <scope>NUCLEOTIDE SEQUENCE [LARGE SCALE GENOMIC DNA]</scope>
    <source>
        <strain evidence="2 3">OT 289</strain>
    </source>
</reference>
<dbReference type="OrthoDB" id="1116060at2"/>
<dbReference type="HOGENOM" id="CLU_071284_0_0_10"/>
<keyword evidence="3" id="KW-1185">Reference proteome</keyword>
<feature type="transmembrane region" description="Helical" evidence="1">
    <location>
        <begin position="206"/>
        <end position="224"/>
    </location>
</feature>
<feature type="transmembrane region" description="Helical" evidence="1">
    <location>
        <begin position="288"/>
        <end position="307"/>
    </location>
</feature>
<dbReference type="Proteomes" id="UP000003167">
    <property type="component" value="Unassembled WGS sequence"/>
</dbReference>
<gene>
    <name evidence="2" type="ORF">HMPREF9944_02305</name>
</gene>
<dbReference type="RefSeq" id="WP_008566305.1">
    <property type="nucleotide sequence ID" value="NZ_JH594509.1"/>
</dbReference>
<sequence length="312" mass="35825">MTKKRRQERIAISRFTLPLTVLYGVVVALLAGPFQHGLWVQTVTLFVATEMMVILCNRHSLIRVYSRMVPIVYLFLSAMLCFRSTTVANTVVGLCFIAFYMFFFEAYQDRKAAGFVFYAFVMIGIASVFFVQILYLVPVLWVIMITYILAFSLRTFVASILGLLFPYWFVIGYDAYTNQLPDLLSHFLKLTDIGNVCHYQYTEHQAVGFVFIGLIGLTGIIHFLRNSYQDKIKTRMLYGCFVTMQVATMIFIILQPQHYPFLIHILIISTAALLGHFLALTHTWLTNVAFHVLIALVLLLTAYNLWIPSLIF</sequence>
<feature type="transmembrane region" description="Helical" evidence="1">
    <location>
        <begin position="261"/>
        <end position="281"/>
    </location>
</feature>
<feature type="transmembrane region" description="Helical" evidence="1">
    <location>
        <begin position="115"/>
        <end position="137"/>
    </location>
</feature>
<protein>
    <recommendedName>
        <fullName evidence="4">Glycosyltransferase RgtA/B/C/D-like domain-containing protein</fullName>
    </recommendedName>
</protein>
<dbReference type="PATRIC" id="fig|999422.3.peg.2333"/>
<evidence type="ECO:0000313" key="2">
    <source>
        <dbReference type="EMBL" id="EHO67204.1"/>
    </source>
</evidence>
<feature type="transmembrane region" description="Helical" evidence="1">
    <location>
        <begin position="144"/>
        <end position="169"/>
    </location>
</feature>
<feature type="transmembrane region" description="Helical" evidence="1">
    <location>
        <begin position="70"/>
        <end position="103"/>
    </location>
</feature>
<dbReference type="AlphaFoldDB" id="H1HPY0"/>
<keyword evidence="1" id="KW-0812">Transmembrane</keyword>
<comment type="caution">
    <text evidence="2">The sequence shown here is derived from an EMBL/GenBank/DDBJ whole genome shotgun (WGS) entry which is preliminary data.</text>
</comment>
<keyword evidence="1" id="KW-0472">Membrane</keyword>
<dbReference type="EMBL" id="AGEK01000037">
    <property type="protein sequence ID" value="EHO67204.1"/>
    <property type="molecule type" value="Genomic_DNA"/>
</dbReference>
<dbReference type="STRING" id="999422.HMPREF9944_02305"/>
<keyword evidence="1" id="KW-1133">Transmembrane helix</keyword>
<evidence type="ECO:0000256" key="1">
    <source>
        <dbReference type="SAM" id="Phobius"/>
    </source>
</evidence>
<accession>H1HPY0</accession>